<evidence type="ECO:0000256" key="1">
    <source>
        <dbReference type="SAM" id="MobiDB-lite"/>
    </source>
</evidence>
<organism evidence="2 3">
    <name type="scientific">Aquibium pacificus</name>
    <dbReference type="NCBI Taxonomy" id="3153579"/>
    <lineage>
        <taxon>Bacteria</taxon>
        <taxon>Pseudomonadati</taxon>
        <taxon>Pseudomonadota</taxon>
        <taxon>Alphaproteobacteria</taxon>
        <taxon>Hyphomicrobiales</taxon>
        <taxon>Phyllobacteriaceae</taxon>
        <taxon>Aquibium</taxon>
    </lineage>
</organism>
<dbReference type="Proteomes" id="UP001556692">
    <property type="component" value="Unassembled WGS sequence"/>
</dbReference>
<dbReference type="EMBL" id="JBDPGJ010000011">
    <property type="protein sequence ID" value="MEX0409730.1"/>
    <property type="molecule type" value="Genomic_DNA"/>
</dbReference>
<reference evidence="2 3" key="1">
    <citation type="submission" date="2024-05" db="EMBL/GenBank/DDBJ databases">
        <authorList>
            <person name="Jiang F."/>
        </authorList>
    </citation>
    <scope>NUCLEOTIDE SEQUENCE [LARGE SCALE GENOMIC DNA]</scope>
    <source>
        <strain evidence="2 3">LZ166</strain>
    </source>
</reference>
<name>A0ABV3SW13_9HYPH</name>
<keyword evidence="3" id="KW-1185">Reference proteome</keyword>
<protein>
    <submittedName>
        <fullName evidence="2">Uncharacterized protein</fullName>
    </submittedName>
</protein>
<gene>
    <name evidence="2" type="ORF">ABGN05_29235</name>
</gene>
<evidence type="ECO:0000313" key="2">
    <source>
        <dbReference type="EMBL" id="MEX0409730.1"/>
    </source>
</evidence>
<proteinExistence type="predicted"/>
<sequence length="225" mass="25538">MFSSKQEFTKARQNCQRECLYFLAIGSTDTLPARKVGKNRISEAREGHSSIGAMKVGRMKTYAVAVYFRFDETYLKRYDMLVGMLVSYPEVWMEAPSMFLLRTDEELETVENKIRNAGFQPETDIVIVIDVTGQETRYAGHIEHRERLEKMLPAQTSAEPADASVSQRPDDWPTGLFGPKSPRLGLAEAEMDMPAGAMQRQHGFATAARPQFGFKNFARPFDPRQ</sequence>
<dbReference type="RefSeq" id="WP_367957586.1">
    <property type="nucleotide sequence ID" value="NZ_JBDPGJ010000011.1"/>
</dbReference>
<comment type="caution">
    <text evidence="2">The sequence shown here is derived from an EMBL/GenBank/DDBJ whole genome shotgun (WGS) entry which is preliminary data.</text>
</comment>
<evidence type="ECO:0000313" key="3">
    <source>
        <dbReference type="Proteomes" id="UP001556692"/>
    </source>
</evidence>
<feature type="region of interest" description="Disordered" evidence="1">
    <location>
        <begin position="154"/>
        <end position="176"/>
    </location>
</feature>
<accession>A0ABV3SW13</accession>